<dbReference type="AlphaFoldDB" id="A0A0F4LCN4"/>
<reference evidence="2 3" key="1">
    <citation type="submission" date="2014-12" db="EMBL/GenBank/DDBJ databases">
        <title>Comparative genomics of the lactic acid bacteria isolated from the honey bee gut.</title>
        <authorList>
            <person name="Ellegaard K.M."/>
            <person name="Tamarit D."/>
            <person name="Javelind E."/>
            <person name="Olofsson T."/>
            <person name="Andersson S.G."/>
            <person name="Vasquez A."/>
        </authorList>
    </citation>
    <scope>NUCLEOTIDE SEQUENCE [LARGE SCALE GENOMIC DNA]</scope>
    <source>
        <strain evidence="2 3">Biut2</strain>
    </source>
</reference>
<evidence type="ECO:0000313" key="3">
    <source>
        <dbReference type="Proteomes" id="UP000033533"/>
    </source>
</evidence>
<gene>
    <name evidence="2" type="ORF">JF76_09670</name>
</gene>
<evidence type="ECO:0000259" key="1">
    <source>
        <dbReference type="PROSITE" id="PS51462"/>
    </source>
</evidence>
<evidence type="ECO:0000313" key="2">
    <source>
        <dbReference type="EMBL" id="KJY56019.1"/>
    </source>
</evidence>
<dbReference type="Proteomes" id="UP000033533">
    <property type="component" value="Unassembled WGS sequence"/>
</dbReference>
<organism evidence="2 3">
    <name type="scientific">Lactobacillus kullabergensis</name>
    <dbReference type="NCBI Taxonomy" id="1218493"/>
    <lineage>
        <taxon>Bacteria</taxon>
        <taxon>Bacillati</taxon>
        <taxon>Bacillota</taxon>
        <taxon>Bacilli</taxon>
        <taxon>Lactobacillales</taxon>
        <taxon>Lactobacillaceae</taxon>
        <taxon>Lactobacillus</taxon>
    </lineage>
</organism>
<dbReference type="Pfam" id="PF00293">
    <property type="entry name" value="NUDIX"/>
    <property type="match status" value="1"/>
</dbReference>
<dbReference type="Pfam" id="PF12535">
    <property type="entry name" value="Nudix_N"/>
    <property type="match status" value="1"/>
</dbReference>
<dbReference type="EMBL" id="JXBY01000018">
    <property type="protein sequence ID" value="KJY56019.1"/>
    <property type="molecule type" value="Genomic_DNA"/>
</dbReference>
<comment type="caution">
    <text evidence="2">The sequence shown here is derived from an EMBL/GenBank/DDBJ whole genome shotgun (WGS) entry which is preliminary data.</text>
</comment>
<dbReference type="InterPro" id="IPR015797">
    <property type="entry name" value="NUDIX_hydrolase-like_dom_sf"/>
</dbReference>
<sequence>MIKQMDQITKWAVELQSIAQNGIEYGYDRFDRERYEQVRKIATEMMAAKTGLSINVVKGLFSNDDGYQTPKVSTRAAIFNKQKILLVKETTDNLWSMPGGWCEPNITVKENCIKEAEEESGHKIEVKQIIAVNNHSTNIYDKERIERPINVCNVIFLCKDLGGKFSKNTETDKCSFFELDNLPPLSLPRNSSAEIKMCFEANQSSNWQTKFE</sequence>
<proteinExistence type="predicted"/>
<dbReference type="Gene3D" id="3.90.79.10">
    <property type="entry name" value="Nucleoside Triphosphate Pyrophosphohydrolase"/>
    <property type="match status" value="1"/>
</dbReference>
<dbReference type="GO" id="GO:0016787">
    <property type="term" value="F:hydrolase activity"/>
    <property type="evidence" value="ECO:0007669"/>
    <property type="project" value="UniProtKB-KW"/>
</dbReference>
<dbReference type="STRING" id="1218493.JF76_09670"/>
<dbReference type="Gene3D" id="6.10.250.1120">
    <property type="match status" value="1"/>
</dbReference>
<dbReference type="PROSITE" id="PS51462">
    <property type="entry name" value="NUDIX"/>
    <property type="match status" value="1"/>
</dbReference>
<name>A0A0F4LCN4_9LACO</name>
<dbReference type="InterPro" id="IPR000086">
    <property type="entry name" value="NUDIX_hydrolase_dom"/>
</dbReference>
<keyword evidence="2" id="KW-0378">Hydrolase</keyword>
<dbReference type="PANTHER" id="PTHR43222">
    <property type="entry name" value="NUDIX HYDROLASE 23"/>
    <property type="match status" value="1"/>
</dbReference>
<feature type="domain" description="Nudix hydrolase" evidence="1">
    <location>
        <begin position="69"/>
        <end position="203"/>
    </location>
</feature>
<protein>
    <submittedName>
        <fullName evidence="2">NUDIX family hydrolase</fullName>
    </submittedName>
</protein>
<dbReference type="SUPFAM" id="SSF55811">
    <property type="entry name" value="Nudix"/>
    <property type="match status" value="1"/>
</dbReference>
<accession>A0A0F4LCN4</accession>
<dbReference type="PANTHER" id="PTHR43222:SF2">
    <property type="entry name" value="NUDIX HYDROLASE 23, CHLOROPLASTIC"/>
    <property type="match status" value="1"/>
</dbReference>
<dbReference type="InterPro" id="IPR059176">
    <property type="entry name" value="UDP-X_N"/>
</dbReference>
<dbReference type="HOGENOM" id="CLU_082381_1_0_9"/>
<dbReference type="PATRIC" id="fig|1218493.3.peg.1019"/>